<dbReference type="SUPFAM" id="SSF54909">
    <property type="entry name" value="Dimeric alpha+beta barrel"/>
    <property type="match status" value="1"/>
</dbReference>
<dbReference type="Gene3D" id="3.40.50.12780">
    <property type="entry name" value="N-terminal domain of ligase-like"/>
    <property type="match status" value="1"/>
</dbReference>
<dbReference type="Gene3D" id="3.30.300.30">
    <property type="match status" value="1"/>
</dbReference>
<proteinExistence type="predicted"/>
<reference evidence="6" key="1">
    <citation type="journal article" date="2019" name="Int. J. Syst. Evol. Microbiol.">
        <title>The Global Catalogue of Microorganisms (GCM) 10K type strain sequencing project: providing services to taxonomists for standard genome sequencing and annotation.</title>
        <authorList>
            <consortium name="The Broad Institute Genomics Platform"/>
            <consortium name="The Broad Institute Genome Sequencing Center for Infectious Disease"/>
            <person name="Wu L."/>
            <person name="Ma J."/>
        </authorList>
    </citation>
    <scope>NUCLEOTIDE SEQUENCE [LARGE SCALE GENOMIC DNA]</scope>
    <source>
        <strain evidence="6">JCM 30846</strain>
    </source>
</reference>
<feature type="domain" description="AMP-dependent synthetase/ligase" evidence="2">
    <location>
        <begin position="30"/>
        <end position="392"/>
    </location>
</feature>
<feature type="domain" description="ABM" evidence="3">
    <location>
        <begin position="578"/>
        <end position="644"/>
    </location>
</feature>
<dbReference type="RefSeq" id="WP_345645384.1">
    <property type="nucleotide sequence ID" value="NZ_BAABEP010000013.1"/>
</dbReference>
<protein>
    <submittedName>
        <fullName evidence="5">Uncharacterized protein</fullName>
    </submittedName>
</protein>
<feature type="domain" description="AMP-binding enzyme C-terminal" evidence="4">
    <location>
        <begin position="443"/>
        <end position="542"/>
    </location>
</feature>
<dbReference type="Pfam" id="PF13193">
    <property type="entry name" value="AMP-binding_C"/>
    <property type="match status" value="1"/>
</dbReference>
<evidence type="ECO:0000313" key="6">
    <source>
        <dbReference type="Proteomes" id="UP001499884"/>
    </source>
</evidence>
<dbReference type="EMBL" id="BAABEP010000013">
    <property type="protein sequence ID" value="GAA3726047.1"/>
    <property type="molecule type" value="Genomic_DNA"/>
</dbReference>
<dbReference type="InterPro" id="IPR020845">
    <property type="entry name" value="AMP-binding_CS"/>
</dbReference>
<dbReference type="Proteomes" id="UP001499884">
    <property type="component" value="Unassembled WGS sequence"/>
</dbReference>
<dbReference type="InterPro" id="IPR025110">
    <property type="entry name" value="AMP-bd_C"/>
</dbReference>
<dbReference type="InterPro" id="IPR042099">
    <property type="entry name" value="ANL_N_sf"/>
</dbReference>
<evidence type="ECO:0000259" key="4">
    <source>
        <dbReference type="Pfam" id="PF13193"/>
    </source>
</evidence>
<evidence type="ECO:0000256" key="1">
    <source>
        <dbReference type="SAM" id="MobiDB-lite"/>
    </source>
</evidence>
<comment type="caution">
    <text evidence="5">The sequence shown here is derived from an EMBL/GenBank/DDBJ whole genome shotgun (WGS) entry which is preliminary data.</text>
</comment>
<name>A0ABP7EXU7_9ACTN</name>
<evidence type="ECO:0000313" key="5">
    <source>
        <dbReference type="EMBL" id="GAA3726047.1"/>
    </source>
</evidence>
<dbReference type="InterPro" id="IPR011008">
    <property type="entry name" value="Dimeric_a/b-barrel"/>
</dbReference>
<organism evidence="5 6">
    <name type="scientific">Streptomyces tremellae</name>
    <dbReference type="NCBI Taxonomy" id="1124239"/>
    <lineage>
        <taxon>Bacteria</taxon>
        <taxon>Bacillati</taxon>
        <taxon>Actinomycetota</taxon>
        <taxon>Actinomycetes</taxon>
        <taxon>Kitasatosporales</taxon>
        <taxon>Streptomycetaceae</taxon>
        <taxon>Streptomyces</taxon>
    </lineage>
</organism>
<keyword evidence="6" id="KW-1185">Reference proteome</keyword>
<feature type="region of interest" description="Disordered" evidence="1">
    <location>
        <begin position="487"/>
        <end position="507"/>
    </location>
</feature>
<evidence type="ECO:0000259" key="3">
    <source>
        <dbReference type="Pfam" id="PF03992"/>
    </source>
</evidence>
<dbReference type="SUPFAM" id="SSF56801">
    <property type="entry name" value="Acetyl-CoA synthetase-like"/>
    <property type="match status" value="1"/>
</dbReference>
<dbReference type="Pfam" id="PF00501">
    <property type="entry name" value="AMP-binding"/>
    <property type="match status" value="1"/>
</dbReference>
<dbReference type="PROSITE" id="PS00455">
    <property type="entry name" value="AMP_BINDING"/>
    <property type="match status" value="1"/>
</dbReference>
<dbReference type="InterPro" id="IPR007138">
    <property type="entry name" value="ABM_dom"/>
</dbReference>
<dbReference type="Pfam" id="PF03992">
    <property type="entry name" value="ABM"/>
    <property type="match status" value="1"/>
</dbReference>
<dbReference type="PANTHER" id="PTHR24096">
    <property type="entry name" value="LONG-CHAIN-FATTY-ACID--COA LIGASE"/>
    <property type="match status" value="1"/>
</dbReference>
<dbReference type="InterPro" id="IPR045851">
    <property type="entry name" value="AMP-bd_C_sf"/>
</dbReference>
<evidence type="ECO:0000259" key="2">
    <source>
        <dbReference type="Pfam" id="PF00501"/>
    </source>
</evidence>
<accession>A0ABP7EXU7</accession>
<gene>
    <name evidence="5" type="ORF">GCM10023082_25050</name>
</gene>
<dbReference type="Gene3D" id="3.30.70.100">
    <property type="match status" value="1"/>
</dbReference>
<dbReference type="InterPro" id="IPR000873">
    <property type="entry name" value="AMP-dep_synth/lig_dom"/>
</dbReference>
<sequence>MAHQVPGLRTEGSRLGWAAAETSGLDALLTRAAAQYPERTAIRRVRQGRPASDPDTWAADEITFARLDDEATAWAARLRRHAGPGRAVVAVVSPLSTPFVAAFYGTVRGGDIVAPLNPLVRADELHHLLGTTRARVAVVTTEVAAELATLRDRLPHLAAVIDLDAPDEGPLPGRAHAAHDTPGIPDDVACLQFTSGTTGPPKAAMLTHRNLLVNAAQMAEAHQLGPDSVVLNHLPKYHLMHMNSALLTGATQILCTDPDPVAALHAANDHRATHYYSIPARLLRLARDERLTGLDLHTTRVVASGGAALPAAVAETLAGQLGVPVFQGYGLAETSPLTHSDSPVRPRPGSVGPALRDTQCRIVSLDDPARVLPRGEAGEVQVRGPQVMRGYLRDGARVAGPVDHEGWLSTGDVGRIDEDGYLFLVDRIKDVFKCDNYLVAPSEVERALRAHPAVADCAVVDYPHPLSGAVCGALIVLAPGSAPLPATGEGAGSGGDDGTPAQAGEPGGVPAAVLAEVNARLPYYQRIQVAEAVMTVERSANGKIQRSRLRDALIDRRAERARTGGKSVSSADGQVVAITKFTLRKDPAEFEEAFRGHAEFMRGRPGFQRAQMVRSARTPDVYINIGWWQDAPSYLAVLRSEEFRGHLGMFAELAEVEPLMGPVLFSLQPPEQG</sequence>